<feature type="chain" id="PRO_5016344861" description="GLPGLI family protein" evidence="1">
    <location>
        <begin position="22"/>
        <end position="247"/>
    </location>
</feature>
<dbReference type="OrthoDB" id="981972at2"/>
<evidence type="ECO:0000313" key="3">
    <source>
        <dbReference type="Proteomes" id="UP000249873"/>
    </source>
</evidence>
<keyword evidence="1" id="KW-0732">Signal</keyword>
<dbReference type="AlphaFoldDB" id="A0A2Z4GBD2"/>
<proteinExistence type="predicted"/>
<gene>
    <name evidence="2" type="ORF">DJ013_08700</name>
</gene>
<dbReference type="RefSeq" id="WP_111371378.1">
    <property type="nucleotide sequence ID" value="NZ_CP029480.1"/>
</dbReference>
<dbReference type="EMBL" id="CP029480">
    <property type="protein sequence ID" value="AWV98243.1"/>
    <property type="molecule type" value="Genomic_DNA"/>
</dbReference>
<dbReference type="KEGG" id="als:DJ013_08700"/>
<name>A0A2Z4GBD2_9BACT</name>
<evidence type="ECO:0000313" key="2">
    <source>
        <dbReference type="EMBL" id="AWV98243.1"/>
    </source>
</evidence>
<sequence length="247" mass="29099">MKKIILLLLIPFLGIAQNYNAAREMAQNPSYILEEYYEIIKSDSAKPEILHFTKYLFQGSTIEKKEYALGTPYLYDQEWHKGSLKLPGQDVVKGYLSYNMVYQRVHFKSNSFSNQRILVEPEFFIINDVTYTSFPDVSPMAFAYFTNEKTGQFNLLCDNRKVQSNDINKDILDPYNITSKEYTAEYIEKPEYFIFKDGEAFKIEDKNYFYKQFGLSKKELKQFKEDRNINFQEQESVAVLLAHLSKQ</sequence>
<feature type="signal peptide" evidence="1">
    <location>
        <begin position="1"/>
        <end position="21"/>
    </location>
</feature>
<accession>A0A2Z4GBD2</accession>
<organism evidence="2 3">
    <name type="scientific">Arcticibacterium luteifluviistationis</name>
    <dbReference type="NCBI Taxonomy" id="1784714"/>
    <lineage>
        <taxon>Bacteria</taxon>
        <taxon>Pseudomonadati</taxon>
        <taxon>Bacteroidota</taxon>
        <taxon>Cytophagia</taxon>
        <taxon>Cytophagales</taxon>
        <taxon>Leadbetterellaceae</taxon>
        <taxon>Arcticibacterium</taxon>
    </lineage>
</organism>
<dbReference type="Proteomes" id="UP000249873">
    <property type="component" value="Chromosome"/>
</dbReference>
<evidence type="ECO:0008006" key="4">
    <source>
        <dbReference type="Google" id="ProtNLM"/>
    </source>
</evidence>
<keyword evidence="3" id="KW-1185">Reference proteome</keyword>
<evidence type="ECO:0000256" key="1">
    <source>
        <dbReference type="SAM" id="SignalP"/>
    </source>
</evidence>
<protein>
    <recommendedName>
        <fullName evidence="4">GLPGLI family protein</fullName>
    </recommendedName>
</protein>
<reference evidence="2 3" key="1">
    <citation type="submission" date="2018-05" db="EMBL/GenBank/DDBJ databases">
        <title>Complete genome sequence of Arcticibacterium luteifluviistationis SM1504T, a cytophagaceae bacterium isolated from Arctic surface seawater.</title>
        <authorList>
            <person name="Li Y."/>
            <person name="Qin Q.-L."/>
        </authorList>
    </citation>
    <scope>NUCLEOTIDE SEQUENCE [LARGE SCALE GENOMIC DNA]</scope>
    <source>
        <strain evidence="2 3">SM1504</strain>
    </source>
</reference>